<evidence type="ECO:0000313" key="8">
    <source>
        <dbReference type="EMBL" id="KLL11669.1"/>
    </source>
</evidence>
<dbReference type="EMBL" id="JWIO01000013">
    <property type="protein sequence ID" value="KLL11669.1"/>
    <property type="molecule type" value="Genomic_DNA"/>
</dbReference>
<dbReference type="Gene3D" id="3.20.20.30">
    <property type="entry name" value="Luciferase-like domain"/>
    <property type="match status" value="1"/>
</dbReference>
<dbReference type="Proteomes" id="UP000035425">
    <property type="component" value="Unassembled WGS sequence"/>
</dbReference>
<dbReference type="PIRSF" id="PIRSF000337">
    <property type="entry name" value="NTA_MOA"/>
    <property type="match status" value="1"/>
</dbReference>
<keyword evidence="9" id="KW-1185">Reference proteome</keyword>
<dbReference type="PANTHER" id="PTHR30011:SF16">
    <property type="entry name" value="C2H2 FINGER DOMAIN TRANSCRIPTION FACTOR (EUROFUNG)-RELATED"/>
    <property type="match status" value="1"/>
</dbReference>
<evidence type="ECO:0000256" key="5">
    <source>
        <dbReference type="ARBA" id="ARBA00033748"/>
    </source>
</evidence>
<dbReference type="InterPro" id="IPR036661">
    <property type="entry name" value="Luciferase-like_sf"/>
</dbReference>
<organism evidence="8 9">
    <name type="scientific">Protofrankia coriariae</name>
    <dbReference type="NCBI Taxonomy" id="1562887"/>
    <lineage>
        <taxon>Bacteria</taxon>
        <taxon>Bacillati</taxon>
        <taxon>Actinomycetota</taxon>
        <taxon>Actinomycetes</taxon>
        <taxon>Frankiales</taxon>
        <taxon>Frankiaceae</taxon>
        <taxon>Protofrankia</taxon>
    </lineage>
</organism>
<gene>
    <name evidence="8" type="ORF">FrCorBMG51_09920</name>
</gene>
<dbReference type="RefSeq" id="WP_047222766.1">
    <property type="nucleotide sequence ID" value="NZ_JWIO01000013.1"/>
</dbReference>
<dbReference type="NCBIfam" id="TIGR03860">
    <property type="entry name" value="FMN_nitrolo"/>
    <property type="match status" value="1"/>
</dbReference>
<name>A0ABR5F4L5_9ACTN</name>
<evidence type="ECO:0000256" key="3">
    <source>
        <dbReference type="ARBA" id="ARBA00023002"/>
    </source>
</evidence>
<proteinExistence type="inferred from homology"/>
<dbReference type="SUPFAM" id="SSF51679">
    <property type="entry name" value="Bacterial luciferase-like"/>
    <property type="match status" value="1"/>
</dbReference>
<sequence length="468" mass="51120">MTSSEPKPRKKQVILAAGFPHGSPWIAWSDPESRSQIDFSSISYAAQAAEAGKFDFFMLAEALRQREHKGEFYDLEISGRHHGLTVLTALAAVTDHIGLVTTSSSTYNEPYELARQLSTLDHLSGGRAGWNIVTTSDPQSGVNFRRGGYLPHEQRYERAREFVAAARTLWDSWPVEAVVGGQESGRFRGDPAAGSYRHRGGQFDISGRFSLPTSPQRYPLLIQAGDSADGRQFAIDTVDVVFSMYADPQAGRAFHADIRARAIAAGRDPRSIRILPGSQCILGDSVADARERSRVIARQQITPQNAIARLEQVWGRDLSGYDPDGPVPPVLASDEPGAPRYAGYTAGGRQPPAIAREWYERAQRKGLTIRELIIDVTLRHTFLGTPSQVAEQIDEAVQSDAADGYVLTGHTTSVGLDEFVKTVVPELQERGVFRTEYTGTTLRENLGLPAPAGPAPAGWEEPGEPDRG</sequence>
<feature type="region of interest" description="Disordered" evidence="6">
    <location>
        <begin position="445"/>
        <end position="468"/>
    </location>
</feature>
<evidence type="ECO:0000256" key="1">
    <source>
        <dbReference type="ARBA" id="ARBA00022630"/>
    </source>
</evidence>
<keyword evidence="4" id="KW-0503">Monooxygenase</keyword>
<keyword evidence="3" id="KW-0560">Oxidoreductase</keyword>
<feature type="domain" description="Luciferase-like" evidence="7">
    <location>
        <begin position="35"/>
        <end position="399"/>
    </location>
</feature>
<dbReference type="InterPro" id="IPR051260">
    <property type="entry name" value="Diverse_substr_monoxygenases"/>
</dbReference>
<dbReference type="InterPro" id="IPR011251">
    <property type="entry name" value="Luciferase-like_dom"/>
</dbReference>
<dbReference type="Pfam" id="PF00296">
    <property type="entry name" value="Bac_luciferase"/>
    <property type="match status" value="1"/>
</dbReference>
<comment type="caution">
    <text evidence="8">The sequence shown here is derived from an EMBL/GenBank/DDBJ whole genome shotgun (WGS) entry which is preliminary data.</text>
</comment>
<accession>A0ABR5F4L5</accession>
<evidence type="ECO:0000259" key="7">
    <source>
        <dbReference type="Pfam" id="PF00296"/>
    </source>
</evidence>
<keyword evidence="1" id="KW-0285">Flavoprotein</keyword>
<evidence type="ECO:0000256" key="4">
    <source>
        <dbReference type="ARBA" id="ARBA00023033"/>
    </source>
</evidence>
<evidence type="ECO:0000313" key="9">
    <source>
        <dbReference type="Proteomes" id="UP000035425"/>
    </source>
</evidence>
<dbReference type="InterPro" id="IPR016215">
    <property type="entry name" value="NTA_MOA"/>
</dbReference>
<comment type="similarity">
    <text evidence="5">Belongs to the NtaA/SnaA/DszA monooxygenase family.</text>
</comment>
<reference evidence="8 9" key="1">
    <citation type="submission" date="2014-12" db="EMBL/GenBank/DDBJ databases">
        <title>Frankia sp. BMG5.1 draft genome.</title>
        <authorList>
            <person name="Gtari M."/>
            <person name="Ghodhbane-Gtari F."/>
            <person name="Nouioui I."/>
            <person name="Ktari A."/>
            <person name="Hezbri K."/>
            <person name="Mimouni W."/>
            <person name="Sbissi I."/>
            <person name="Ayari A."/>
            <person name="Yamanaka T."/>
            <person name="Normand P."/>
            <person name="Tisa L.S."/>
            <person name="Boudabous A."/>
        </authorList>
    </citation>
    <scope>NUCLEOTIDE SEQUENCE [LARGE SCALE GENOMIC DNA]</scope>
    <source>
        <strain evidence="8 9">BMG5.1</strain>
    </source>
</reference>
<evidence type="ECO:0000256" key="2">
    <source>
        <dbReference type="ARBA" id="ARBA00022643"/>
    </source>
</evidence>
<dbReference type="PANTHER" id="PTHR30011">
    <property type="entry name" value="ALKANESULFONATE MONOOXYGENASE-RELATED"/>
    <property type="match status" value="1"/>
</dbReference>
<evidence type="ECO:0000256" key="6">
    <source>
        <dbReference type="SAM" id="MobiDB-lite"/>
    </source>
</evidence>
<keyword evidence="2" id="KW-0288">FMN</keyword>
<protein>
    <submittedName>
        <fullName evidence="8">F420-dependent methylene-tetrahydromethanopterin reductase</fullName>
    </submittedName>
</protein>